<dbReference type="Pfam" id="PF00932">
    <property type="entry name" value="LTD"/>
    <property type="match status" value="1"/>
</dbReference>
<feature type="signal peptide" evidence="2">
    <location>
        <begin position="1"/>
        <end position="17"/>
    </location>
</feature>
<accession>A0ABP8FD81</accession>
<evidence type="ECO:0000256" key="2">
    <source>
        <dbReference type="SAM" id="SignalP"/>
    </source>
</evidence>
<keyword evidence="1 2" id="KW-0732">Signal</keyword>
<organism evidence="4 5">
    <name type="scientific">Compostibacter hankyongensis</name>
    <dbReference type="NCBI Taxonomy" id="1007089"/>
    <lineage>
        <taxon>Bacteria</taxon>
        <taxon>Pseudomonadati</taxon>
        <taxon>Bacteroidota</taxon>
        <taxon>Chitinophagia</taxon>
        <taxon>Chitinophagales</taxon>
        <taxon>Chitinophagaceae</taxon>
        <taxon>Compostibacter</taxon>
    </lineage>
</organism>
<evidence type="ECO:0000259" key="3">
    <source>
        <dbReference type="PROSITE" id="PS51841"/>
    </source>
</evidence>
<dbReference type="PROSITE" id="PS51841">
    <property type="entry name" value="LTD"/>
    <property type="match status" value="1"/>
</dbReference>
<protein>
    <recommendedName>
        <fullName evidence="3">LTD domain-containing protein</fullName>
    </recommendedName>
</protein>
<dbReference type="SUPFAM" id="SSF74853">
    <property type="entry name" value="Lamin A/C globular tail domain"/>
    <property type="match status" value="1"/>
</dbReference>
<reference evidence="5" key="1">
    <citation type="journal article" date="2019" name="Int. J. Syst. Evol. Microbiol.">
        <title>The Global Catalogue of Microorganisms (GCM) 10K type strain sequencing project: providing services to taxonomists for standard genome sequencing and annotation.</title>
        <authorList>
            <consortium name="The Broad Institute Genomics Platform"/>
            <consortium name="The Broad Institute Genome Sequencing Center for Infectious Disease"/>
            <person name="Wu L."/>
            <person name="Ma J."/>
        </authorList>
    </citation>
    <scope>NUCLEOTIDE SEQUENCE [LARGE SCALE GENOMIC DNA]</scope>
    <source>
        <strain evidence="5">JCM 17664</strain>
    </source>
</reference>
<comment type="caution">
    <text evidence="4">The sequence shown here is derived from an EMBL/GenBank/DDBJ whole genome shotgun (WGS) entry which is preliminary data.</text>
</comment>
<dbReference type="Gene3D" id="2.60.40.4070">
    <property type="match status" value="1"/>
</dbReference>
<dbReference type="RefSeq" id="WP_344973983.1">
    <property type="nucleotide sequence ID" value="NZ_BAABFN010000001.1"/>
</dbReference>
<evidence type="ECO:0000313" key="4">
    <source>
        <dbReference type="EMBL" id="GAA4300920.1"/>
    </source>
</evidence>
<dbReference type="InterPro" id="IPR014755">
    <property type="entry name" value="Cu-Rt/internalin_Ig-like"/>
</dbReference>
<dbReference type="Gene3D" id="2.60.40.1220">
    <property type="match status" value="2"/>
</dbReference>
<evidence type="ECO:0000256" key="1">
    <source>
        <dbReference type="ARBA" id="ARBA00022729"/>
    </source>
</evidence>
<dbReference type="EMBL" id="BAABFN010000001">
    <property type="protein sequence ID" value="GAA4300920.1"/>
    <property type="molecule type" value="Genomic_DNA"/>
</dbReference>
<sequence length="860" mass="94172">MRYWLYLLGLCPLSAFGQLSESFDDGDFTHSPAWEGDTACWQISGGRLQSRCRVADTAFLLSTPSAGVAGTQWTFRMQLHFNTSSKNYVRVYLAATAPPGDSSSTGYFVQIGGTGDNISLCRQDTAGRITALITGREGVTDHANNRLFLRVVCDRQYSWSLYRDTTGTGRYEVKEGNCTDSTYTRSRLFGIQVRQSTSGFFQKHFFDDIRAAPFVPDTAPPEIIRADPLSPRQLNLVFSEAVTAKSALSLLHYRIAGRAGPDSTFYDPAQPARVSLFFNTPLPEDRPLQLRIWDIADAAGNRLPDTAFTFAYHPPRQYDVLISEIFADPDPAEGLPAEKFVELRNNSAHPLNLQDWIFSNSTRSAVLPPFILDPDSMLILCSHLDEEQYRPFGNTAGLTGFPTPKIDGDLLSLRSRNGALIHAVAYRPSWYGDTARSAGGWSLEMKDTRHPCSDSSNWSASIHPSGGTPGSVNSVNLAGGGSVPDLVEVTVIDSLTLSAVFSQDMDSSLAAKADHYHIDKNILVDSVVARAPFFRTVALYLKRPLQRGVRYRLEVTGAAGCGGRPVGVKNTLAFGLLEQALPGDIILSEVLFHPQPGGEKFVELYNRSQKMIDLHNLYLARRENDGALTQAVRLSGEHAPFLPGTWLVVTPSPEDIRSRYYCKDPEAFLSPGRLPSYPQTEGDVVLLSGQDTVLDELAYREEDHFQLLQNTAGISLEKTDYNKPSGETANWQSAPADAGYATPTYRSAATAAGAADVAVDPPVISPGDQDGRDDEAFIRYRLGPAGGVANITVFDASGRAVGHPYRSFTLSAQGSLRWDGRGNGGRVLPTGLYILYIEIFNTEGAVKKWKLPVTVVRNVR</sequence>
<feature type="chain" id="PRO_5046180381" description="LTD domain-containing protein" evidence="2">
    <location>
        <begin position="18"/>
        <end position="860"/>
    </location>
</feature>
<evidence type="ECO:0000313" key="5">
    <source>
        <dbReference type="Proteomes" id="UP001501207"/>
    </source>
</evidence>
<dbReference type="InterPro" id="IPR036415">
    <property type="entry name" value="Lamin_tail_dom_sf"/>
</dbReference>
<proteinExistence type="predicted"/>
<feature type="domain" description="LTD" evidence="3">
    <location>
        <begin position="575"/>
        <end position="701"/>
    </location>
</feature>
<gene>
    <name evidence="4" type="ORF">GCM10023143_02320</name>
</gene>
<name>A0ABP8FD81_9BACT</name>
<dbReference type="Proteomes" id="UP001501207">
    <property type="component" value="Unassembled WGS sequence"/>
</dbReference>
<dbReference type="InterPro" id="IPR001322">
    <property type="entry name" value="Lamin_tail_dom"/>
</dbReference>
<keyword evidence="5" id="KW-1185">Reference proteome</keyword>